<evidence type="ECO:0000313" key="6">
    <source>
        <dbReference type="EMBL" id="NVO56396.1"/>
    </source>
</evidence>
<dbReference type="Gene3D" id="3.20.20.370">
    <property type="entry name" value="Glycoside hydrolase/deacetylase"/>
    <property type="match status" value="1"/>
</dbReference>
<accession>A0ABX2PQH3</accession>
<dbReference type="Proteomes" id="UP000630805">
    <property type="component" value="Unassembled WGS sequence"/>
</dbReference>
<dbReference type="RefSeq" id="WP_176864808.1">
    <property type="nucleotide sequence ID" value="NZ_JABXWT010000004.1"/>
</dbReference>
<feature type="domain" description="NodB homology" evidence="5">
    <location>
        <begin position="50"/>
        <end position="135"/>
    </location>
</feature>
<gene>
    <name evidence="6" type="ORF">HW561_11405</name>
</gene>
<dbReference type="InterPro" id="IPR011330">
    <property type="entry name" value="Glyco_hydro/deAcase_b/a-brl"/>
</dbReference>
<evidence type="ECO:0000313" key="7">
    <source>
        <dbReference type="Proteomes" id="UP000630805"/>
    </source>
</evidence>
<dbReference type="SUPFAM" id="SSF88713">
    <property type="entry name" value="Glycoside hydrolase/deacetylase"/>
    <property type="match status" value="1"/>
</dbReference>
<sequence>MFLSIDFEDFSHDLKRDLGVWDTGPLRVDALWRSYEAIASFLGSHGGPNGQNVTFFCTGVVAEYAPDLVAHIAGQGHEIACHYHFHDSMDRQSTQTINEMLMRAKDKLQEAANTPVRGFRAPKFRLNRDTPEQYKLIERHFDYDSSSFFETADQCLQFSRSMSLSKLQLIPLLSSQYKGRGPQIRLGGTYLKFAPDTVARDLIAQANSSGMTPQIYLHPYEIVEPKEFWVRHRDLARLGTGKATYWAMRQNQWLRFGSTRLLGKLARLIPPDGLSGRLDQLVTAQ</sequence>
<keyword evidence="7" id="KW-1185">Reference proteome</keyword>
<dbReference type="EMBL" id="JABXWT010000004">
    <property type="protein sequence ID" value="NVO56396.1"/>
    <property type="molecule type" value="Genomic_DNA"/>
</dbReference>
<name>A0ABX2PQH3_9RHOB</name>
<protein>
    <recommendedName>
        <fullName evidence="3">Chitooligosaccharide deacetylase</fullName>
    </recommendedName>
    <alternativeName>
        <fullName evidence="4">Nodulation protein B</fullName>
    </alternativeName>
</protein>
<dbReference type="Pfam" id="PF01522">
    <property type="entry name" value="Polysacc_deac_1"/>
    <property type="match status" value="1"/>
</dbReference>
<dbReference type="PANTHER" id="PTHR47561:SF1">
    <property type="entry name" value="POLYSACCHARIDE DEACETYLASE FAMILY PROTEIN (AFU_ORTHOLOGUE AFUA_6G05030)"/>
    <property type="match status" value="1"/>
</dbReference>
<dbReference type="PANTHER" id="PTHR47561">
    <property type="entry name" value="POLYSACCHARIDE DEACETYLASE FAMILY PROTEIN (AFU_ORTHOLOGUE AFUA_6G05030)"/>
    <property type="match status" value="1"/>
</dbReference>
<evidence type="ECO:0000259" key="5">
    <source>
        <dbReference type="Pfam" id="PF01522"/>
    </source>
</evidence>
<evidence type="ECO:0000256" key="4">
    <source>
        <dbReference type="ARBA" id="ARBA00032976"/>
    </source>
</evidence>
<dbReference type="InterPro" id="IPR002509">
    <property type="entry name" value="NODB_dom"/>
</dbReference>
<evidence type="ECO:0000256" key="3">
    <source>
        <dbReference type="ARBA" id="ARBA00020071"/>
    </source>
</evidence>
<organism evidence="6 7">
    <name type="scientific">Ruegeria haliotis</name>
    <dbReference type="NCBI Taxonomy" id="2747601"/>
    <lineage>
        <taxon>Bacteria</taxon>
        <taxon>Pseudomonadati</taxon>
        <taxon>Pseudomonadota</taxon>
        <taxon>Alphaproteobacteria</taxon>
        <taxon>Rhodobacterales</taxon>
        <taxon>Roseobacteraceae</taxon>
        <taxon>Ruegeria</taxon>
    </lineage>
</organism>
<reference evidence="6 7" key="1">
    <citation type="submission" date="2020-06" db="EMBL/GenBank/DDBJ databases">
        <authorList>
            <person name="Cao W.R."/>
        </authorList>
    </citation>
    <scope>NUCLEOTIDE SEQUENCE [LARGE SCALE GENOMIC DNA]</scope>
    <source>
        <strain evidence="6 7">B1Z28</strain>
    </source>
</reference>
<comment type="similarity">
    <text evidence="2">Belongs to the polysaccharide deacetylase family.</text>
</comment>
<evidence type="ECO:0000256" key="1">
    <source>
        <dbReference type="ARBA" id="ARBA00003236"/>
    </source>
</evidence>
<comment type="function">
    <text evidence="1">Is involved in generating a small heat-stable compound (Nod), an acylated oligomer of N-acetylglucosamine, that stimulates mitosis in various plant protoplasts.</text>
</comment>
<evidence type="ECO:0000256" key="2">
    <source>
        <dbReference type="ARBA" id="ARBA00010973"/>
    </source>
</evidence>
<proteinExistence type="inferred from homology"/>
<comment type="caution">
    <text evidence="6">The sequence shown here is derived from an EMBL/GenBank/DDBJ whole genome shotgun (WGS) entry which is preliminary data.</text>
</comment>